<protein>
    <submittedName>
        <fullName evidence="1">HAD family hydrolase</fullName>
    </submittedName>
</protein>
<reference evidence="1 2" key="1">
    <citation type="submission" date="2018-10" db="EMBL/GenBank/DDBJ databases">
        <authorList>
            <person name="Li J."/>
        </authorList>
    </citation>
    <scope>NUCLEOTIDE SEQUENCE [LARGE SCALE GENOMIC DNA]</scope>
    <source>
        <strain evidence="1 2">ZD1-4</strain>
    </source>
</reference>
<dbReference type="InterPro" id="IPR006439">
    <property type="entry name" value="HAD-SF_hydro_IA"/>
</dbReference>
<dbReference type="AlphaFoldDB" id="A0A3L7ISA9"/>
<dbReference type="InterPro" id="IPR023214">
    <property type="entry name" value="HAD_sf"/>
</dbReference>
<dbReference type="Gene3D" id="3.40.50.1000">
    <property type="entry name" value="HAD superfamily/HAD-like"/>
    <property type="match status" value="1"/>
</dbReference>
<dbReference type="EMBL" id="RCWJ01000005">
    <property type="protein sequence ID" value="RLQ80989.1"/>
    <property type="molecule type" value="Genomic_DNA"/>
</dbReference>
<sequence length="226" mass="23861">MTDAVSNSSPTAVLFDIDGTLVDSNYLHVESWAHAFADVGANDVPAWRIHRAIGQDSAKLLDSLLGSRAAELGDRAKELHSQYYKQLADRLRPLDGAQDLLREVHSRGRTIVLATSAPEDELDILTGILDVDEAIHATTNSDDVETAKPDPSIVEVALDKAGVSASDAIFVGDSVWDCIAASRAGVRTVGLLSGGFSSAELLSAGAIAIYDDPAALLRELSLSPLA</sequence>
<dbReference type="SFLD" id="SFLDS00003">
    <property type="entry name" value="Haloacid_Dehalogenase"/>
    <property type="match status" value="1"/>
</dbReference>
<dbReference type="PANTHER" id="PTHR43434:SF16">
    <property type="entry name" value="BLL8046 PROTEIN"/>
    <property type="match status" value="1"/>
</dbReference>
<dbReference type="Proteomes" id="UP000282460">
    <property type="component" value="Unassembled WGS sequence"/>
</dbReference>
<organism evidence="1 2">
    <name type="scientific">Mycetocola zhadangensis</name>
    <dbReference type="NCBI Taxonomy" id="1164595"/>
    <lineage>
        <taxon>Bacteria</taxon>
        <taxon>Bacillati</taxon>
        <taxon>Actinomycetota</taxon>
        <taxon>Actinomycetes</taxon>
        <taxon>Micrococcales</taxon>
        <taxon>Microbacteriaceae</taxon>
        <taxon>Mycetocola</taxon>
    </lineage>
</organism>
<dbReference type="GO" id="GO:0008967">
    <property type="term" value="F:phosphoglycolate phosphatase activity"/>
    <property type="evidence" value="ECO:0007669"/>
    <property type="project" value="TreeGrafter"/>
</dbReference>
<dbReference type="InterPro" id="IPR023198">
    <property type="entry name" value="PGP-like_dom2"/>
</dbReference>
<comment type="caution">
    <text evidence="1">The sequence shown here is derived from an EMBL/GenBank/DDBJ whole genome shotgun (WGS) entry which is preliminary data.</text>
</comment>
<dbReference type="SUPFAM" id="SSF56784">
    <property type="entry name" value="HAD-like"/>
    <property type="match status" value="1"/>
</dbReference>
<gene>
    <name evidence="1" type="ORF">D9V28_14630</name>
</gene>
<dbReference type="SFLD" id="SFLDG01135">
    <property type="entry name" value="C1.5.6:_HAD__Beta-PGM__Phospha"/>
    <property type="match status" value="1"/>
</dbReference>
<accession>A0A3L7ISA9</accession>
<proteinExistence type="predicted"/>
<dbReference type="NCBIfam" id="TIGR01509">
    <property type="entry name" value="HAD-SF-IA-v3"/>
    <property type="match status" value="1"/>
</dbReference>
<evidence type="ECO:0000313" key="2">
    <source>
        <dbReference type="Proteomes" id="UP000282460"/>
    </source>
</evidence>
<dbReference type="GO" id="GO:0006281">
    <property type="term" value="P:DNA repair"/>
    <property type="evidence" value="ECO:0007669"/>
    <property type="project" value="TreeGrafter"/>
</dbReference>
<dbReference type="GO" id="GO:0005829">
    <property type="term" value="C:cytosol"/>
    <property type="evidence" value="ECO:0007669"/>
    <property type="project" value="TreeGrafter"/>
</dbReference>
<dbReference type="Gene3D" id="1.10.150.240">
    <property type="entry name" value="Putative phosphatase, domain 2"/>
    <property type="match status" value="1"/>
</dbReference>
<evidence type="ECO:0000313" key="1">
    <source>
        <dbReference type="EMBL" id="RLQ80989.1"/>
    </source>
</evidence>
<dbReference type="OrthoDB" id="9793014at2"/>
<dbReference type="PANTHER" id="PTHR43434">
    <property type="entry name" value="PHOSPHOGLYCOLATE PHOSPHATASE"/>
    <property type="match status" value="1"/>
</dbReference>
<keyword evidence="2" id="KW-1185">Reference proteome</keyword>
<dbReference type="InterPro" id="IPR041492">
    <property type="entry name" value="HAD_2"/>
</dbReference>
<dbReference type="InterPro" id="IPR036412">
    <property type="entry name" value="HAD-like_sf"/>
</dbReference>
<name>A0A3L7ISA9_9MICO</name>
<keyword evidence="1" id="KW-0378">Hydrolase</keyword>
<dbReference type="SFLD" id="SFLDG01129">
    <property type="entry name" value="C1.5:_HAD__Beta-PGM__Phosphata"/>
    <property type="match status" value="1"/>
</dbReference>
<dbReference type="Pfam" id="PF13419">
    <property type="entry name" value="HAD_2"/>
    <property type="match status" value="1"/>
</dbReference>
<dbReference type="InterPro" id="IPR050155">
    <property type="entry name" value="HAD-like_hydrolase_sf"/>
</dbReference>
<dbReference type="RefSeq" id="WP_121660463.1">
    <property type="nucleotide sequence ID" value="NZ_BMEK01000004.1"/>
</dbReference>